<protein>
    <submittedName>
        <fullName evidence="2">ATP-binding protein</fullName>
    </submittedName>
</protein>
<dbReference type="InterPro" id="IPR003593">
    <property type="entry name" value="AAA+_ATPase"/>
</dbReference>
<dbReference type="GO" id="GO:0005524">
    <property type="term" value="F:ATP binding"/>
    <property type="evidence" value="ECO:0007669"/>
    <property type="project" value="UniProtKB-KW"/>
</dbReference>
<dbReference type="InterPro" id="IPR027417">
    <property type="entry name" value="P-loop_NTPase"/>
</dbReference>
<dbReference type="AlphaFoldDB" id="A0A2A7U2Q8"/>
<evidence type="ECO:0000313" key="3">
    <source>
        <dbReference type="Proteomes" id="UP000219788"/>
    </source>
</evidence>
<dbReference type="SMART" id="SM00382">
    <property type="entry name" value="AAA"/>
    <property type="match status" value="1"/>
</dbReference>
<organism evidence="2 3">
    <name type="scientific">Edwardsiella tarda</name>
    <dbReference type="NCBI Taxonomy" id="636"/>
    <lineage>
        <taxon>Bacteria</taxon>
        <taxon>Pseudomonadati</taxon>
        <taxon>Pseudomonadota</taxon>
        <taxon>Gammaproteobacteria</taxon>
        <taxon>Enterobacterales</taxon>
        <taxon>Hafniaceae</taxon>
        <taxon>Edwardsiella</taxon>
    </lineage>
</organism>
<dbReference type="InterPro" id="IPR003959">
    <property type="entry name" value="ATPase_AAA_core"/>
</dbReference>
<dbReference type="InterPro" id="IPR038729">
    <property type="entry name" value="Rad50/SbcC_AAA"/>
</dbReference>
<feature type="domain" description="AAA+ ATPase" evidence="1">
    <location>
        <begin position="22"/>
        <end position="321"/>
    </location>
</feature>
<dbReference type="Gene3D" id="3.40.50.300">
    <property type="entry name" value="P-loop containing nucleotide triphosphate hydrolases"/>
    <property type="match status" value="1"/>
</dbReference>
<dbReference type="Pfam" id="PF13304">
    <property type="entry name" value="AAA_21"/>
    <property type="match status" value="1"/>
</dbReference>
<keyword evidence="2" id="KW-0067">ATP-binding</keyword>
<sequence length="412" mass="47325">MTIERLHVKNIKHFPEVNVRFNERFNFITGPNGCGKTSILAAIAHCLAWNGEYSRHQDDSEYWIDVNEHGERFRFGLGPGFLRVKKYRGDKIHIYITPPSEDGRQSLNLSDVKTRYKLPPLVIGAQRKITYKTINGVTREKDAQGSINEYCDNALSSLYNNSSRDIKQWLINRYFVIDKSWAEEEKANWEHLIKSLPIIGPFNSEFQYLDTGRDLESVFSIYGKKCFLEELSSGFQAVLYIIIAIFEWIEACLPVGERDVTTARGTVLIDELDNHLHPEWQLTVRQGIAAIFPNIQFIVTTHSPHLLASAKENEIIMLPSSYTDEVYEFQPSKKAYSGWSTDLILTELMGVRSLDNKDYEKLVKACYENIKENNLKALKENYFRLESICHPGDTVLIILKTRIAGMEAKAND</sequence>
<dbReference type="SUPFAM" id="SSF52540">
    <property type="entry name" value="P-loop containing nucleoside triphosphate hydrolases"/>
    <property type="match status" value="1"/>
</dbReference>
<name>A0A2A7U2Q8_EDWTA</name>
<dbReference type="Pfam" id="PF13476">
    <property type="entry name" value="AAA_23"/>
    <property type="match status" value="1"/>
</dbReference>
<evidence type="ECO:0000259" key="1">
    <source>
        <dbReference type="SMART" id="SM00382"/>
    </source>
</evidence>
<dbReference type="PANTHER" id="PTHR43581:SF2">
    <property type="entry name" value="EXCINUCLEASE ATPASE SUBUNIT"/>
    <property type="match status" value="1"/>
</dbReference>
<dbReference type="GO" id="GO:0006302">
    <property type="term" value="P:double-strand break repair"/>
    <property type="evidence" value="ECO:0007669"/>
    <property type="project" value="InterPro"/>
</dbReference>
<dbReference type="GO" id="GO:0016887">
    <property type="term" value="F:ATP hydrolysis activity"/>
    <property type="evidence" value="ECO:0007669"/>
    <property type="project" value="InterPro"/>
</dbReference>
<comment type="caution">
    <text evidence="2">The sequence shown here is derived from an EMBL/GenBank/DDBJ whole genome shotgun (WGS) entry which is preliminary data.</text>
</comment>
<dbReference type="OrthoDB" id="9815944at2"/>
<dbReference type="RefSeq" id="WP_098143158.1">
    <property type="nucleotide sequence ID" value="NZ_PDDV01000013.1"/>
</dbReference>
<reference evidence="3" key="1">
    <citation type="submission" date="2017-09" db="EMBL/GenBank/DDBJ databases">
        <title>FDA dAtabase for Regulatory Grade micrObial Sequences (FDA-ARGOS): Supporting development and validation of Infectious Disease Dx tests.</title>
        <authorList>
            <person name="Goldberg B."/>
            <person name="Campos J."/>
            <person name="Tallon L."/>
            <person name="Sadzewicz L."/>
            <person name="Ott S."/>
            <person name="Zhao X."/>
            <person name="Nagaraj S."/>
            <person name="Vavikolanu K."/>
            <person name="Aluvathingal J."/>
            <person name="Nadendla S."/>
            <person name="Geyer C."/>
            <person name="Sichtig H."/>
        </authorList>
    </citation>
    <scope>NUCLEOTIDE SEQUENCE [LARGE SCALE GENOMIC DNA]</scope>
    <source>
        <strain evidence="3">FDAARGOS_370</strain>
    </source>
</reference>
<gene>
    <name evidence="2" type="ORF">CRM76_12060</name>
</gene>
<proteinExistence type="predicted"/>
<dbReference type="InterPro" id="IPR051396">
    <property type="entry name" value="Bact_Antivir_Def_Nuclease"/>
</dbReference>
<accession>A0A2A7U2Q8</accession>
<dbReference type="EMBL" id="PDDV01000013">
    <property type="protein sequence ID" value="PEH72609.1"/>
    <property type="molecule type" value="Genomic_DNA"/>
</dbReference>
<evidence type="ECO:0000313" key="2">
    <source>
        <dbReference type="EMBL" id="PEH72609.1"/>
    </source>
</evidence>
<keyword evidence="2" id="KW-0547">Nucleotide-binding</keyword>
<dbReference type="Proteomes" id="UP000219788">
    <property type="component" value="Unassembled WGS sequence"/>
</dbReference>
<dbReference type="PANTHER" id="PTHR43581">
    <property type="entry name" value="ATP/GTP PHOSPHATASE"/>
    <property type="match status" value="1"/>
</dbReference>